<gene>
    <name evidence="2" type="ORF">FHS97_000967</name>
</gene>
<accession>A0ABR6N2N8</accession>
<evidence type="ECO:0000313" key="2">
    <source>
        <dbReference type="EMBL" id="MBB5725059.1"/>
    </source>
</evidence>
<dbReference type="RefSeq" id="WP_184033801.1">
    <property type="nucleotide sequence ID" value="NZ_BAABAR010000007.1"/>
</dbReference>
<protein>
    <submittedName>
        <fullName evidence="2">Uncharacterized protein</fullName>
    </submittedName>
</protein>
<dbReference type="EMBL" id="JACIJN010000002">
    <property type="protein sequence ID" value="MBB5725059.1"/>
    <property type="molecule type" value="Genomic_DNA"/>
</dbReference>
<name>A0ABR6N2N8_9SPHN</name>
<reference evidence="2 3" key="1">
    <citation type="submission" date="2020-08" db="EMBL/GenBank/DDBJ databases">
        <title>Genomic Encyclopedia of Type Strains, Phase IV (KMG-IV): sequencing the most valuable type-strain genomes for metagenomic binning, comparative biology and taxonomic classification.</title>
        <authorList>
            <person name="Goeker M."/>
        </authorList>
    </citation>
    <scope>NUCLEOTIDE SEQUENCE [LARGE SCALE GENOMIC DNA]</scope>
    <source>
        <strain evidence="2 3">DSM 101535</strain>
    </source>
</reference>
<proteinExistence type="predicted"/>
<feature type="transmembrane region" description="Helical" evidence="1">
    <location>
        <begin position="20"/>
        <end position="42"/>
    </location>
</feature>
<feature type="transmembrane region" description="Helical" evidence="1">
    <location>
        <begin position="78"/>
        <end position="99"/>
    </location>
</feature>
<evidence type="ECO:0000256" key="1">
    <source>
        <dbReference type="SAM" id="Phobius"/>
    </source>
</evidence>
<feature type="transmembrane region" description="Helical" evidence="1">
    <location>
        <begin position="119"/>
        <end position="136"/>
    </location>
</feature>
<keyword evidence="1" id="KW-0812">Transmembrane</keyword>
<comment type="caution">
    <text evidence="2">The sequence shown here is derived from an EMBL/GenBank/DDBJ whole genome shotgun (WGS) entry which is preliminary data.</text>
</comment>
<dbReference type="Proteomes" id="UP000560131">
    <property type="component" value="Unassembled WGS sequence"/>
</dbReference>
<keyword evidence="1" id="KW-0472">Membrane</keyword>
<organism evidence="2 3">
    <name type="scientific">Sphingomonas endophytica</name>
    <dbReference type="NCBI Taxonomy" id="869719"/>
    <lineage>
        <taxon>Bacteria</taxon>
        <taxon>Pseudomonadati</taxon>
        <taxon>Pseudomonadota</taxon>
        <taxon>Alphaproteobacteria</taxon>
        <taxon>Sphingomonadales</taxon>
        <taxon>Sphingomonadaceae</taxon>
        <taxon>Sphingomonas</taxon>
    </lineage>
</organism>
<keyword evidence="3" id="KW-1185">Reference proteome</keyword>
<sequence length="161" mass="17077">MTPAGHIVSVVSIWTMMLYGIRFAVAAGHWLVPAAAALWHLARCRGDRRSCRARFRATIDQLHADLVSAIKTPWSATLFFLGCTLIGGAYAFGAVGDAVRLVSVRPDAWSGFDIATDRLAAILSVTGMAFVMAAFSQHRTASFLVSGVLVATGLGIAVVTL</sequence>
<keyword evidence="1" id="KW-1133">Transmembrane helix</keyword>
<evidence type="ECO:0000313" key="3">
    <source>
        <dbReference type="Proteomes" id="UP000560131"/>
    </source>
</evidence>
<feature type="transmembrane region" description="Helical" evidence="1">
    <location>
        <begin position="143"/>
        <end position="160"/>
    </location>
</feature>